<reference evidence="3 4" key="1">
    <citation type="submission" date="2019-10" db="EMBL/GenBank/DDBJ databases">
        <title>Glycomyces albidus sp. nov., a novel actinomycete isolated from rhizosphere soil of wheat (Triticum aestivum L.).</title>
        <authorList>
            <person name="Qian L."/>
        </authorList>
    </citation>
    <scope>NUCLEOTIDE SEQUENCE [LARGE SCALE GENOMIC DNA]</scope>
    <source>
        <strain evidence="3 4">NEAU-7082</strain>
    </source>
</reference>
<evidence type="ECO:0000259" key="2">
    <source>
        <dbReference type="Pfam" id="PF02541"/>
    </source>
</evidence>
<dbReference type="EMBL" id="WIAO01000006">
    <property type="protein sequence ID" value="MQM25455.1"/>
    <property type="molecule type" value="Genomic_DNA"/>
</dbReference>
<dbReference type="AlphaFoldDB" id="A0A6L5G741"/>
<organism evidence="3 4">
    <name type="scientific">Glycomyces albidus</name>
    <dbReference type="NCBI Taxonomy" id="2656774"/>
    <lineage>
        <taxon>Bacteria</taxon>
        <taxon>Bacillati</taxon>
        <taxon>Actinomycetota</taxon>
        <taxon>Actinomycetes</taxon>
        <taxon>Glycomycetales</taxon>
        <taxon>Glycomycetaceae</taxon>
        <taxon>Glycomyces</taxon>
    </lineage>
</organism>
<sequence length="350" mass="37201">MPARPRRPRARSRARREPDRRRGHRDAARVVAERKLRTPRGERMSTRRVAGIDCGTNSIRLLIADIGDDGRLRDVVRRMEVVRLGEGVDRTGRLADAALERTRTALADYTAQIRREGAEAVRMVATSASRDAANADDFTAMVETVLGQAPEVITGDEEARLSFTGAVATLPAHAGQRMLIDIGGGSTEFVRGTGSEVLAAISMDVGCVRMTERHLRSDPPRPDEIDAAVADVTALVDRGLAVADADRDATELVAVAGTATTIAGIALGLPAYDADAIDGSRLSYEQVAKVTADLAAADHAARLAIPVMHPGRADVIVGGALVLRTVMERSGIDSVLISEHDILDGIALSA</sequence>
<dbReference type="PANTHER" id="PTHR30005">
    <property type="entry name" value="EXOPOLYPHOSPHATASE"/>
    <property type="match status" value="1"/>
</dbReference>
<feature type="compositionally biased region" description="Basic residues" evidence="1">
    <location>
        <begin position="1"/>
        <end position="14"/>
    </location>
</feature>
<dbReference type="Gene3D" id="3.30.420.150">
    <property type="entry name" value="Exopolyphosphatase. Domain 2"/>
    <property type="match status" value="1"/>
</dbReference>
<gene>
    <name evidence="3" type="ORF">GFD30_07700</name>
</gene>
<proteinExistence type="predicted"/>
<accession>A0A6L5G741</accession>
<feature type="region of interest" description="Disordered" evidence="1">
    <location>
        <begin position="1"/>
        <end position="28"/>
    </location>
</feature>
<dbReference type="Pfam" id="PF02541">
    <property type="entry name" value="Ppx-GppA"/>
    <property type="match status" value="1"/>
</dbReference>
<protein>
    <submittedName>
        <fullName evidence="3">Exopolyphosphatase</fullName>
    </submittedName>
</protein>
<dbReference type="InterPro" id="IPR043129">
    <property type="entry name" value="ATPase_NBD"/>
</dbReference>
<evidence type="ECO:0000313" key="4">
    <source>
        <dbReference type="Proteomes" id="UP000477750"/>
    </source>
</evidence>
<dbReference type="SUPFAM" id="SSF53067">
    <property type="entry name" value="Actin-like ATPase domain"/>
    <property type="match status" value="2"/>
</dbReference>
<dbReference type="CDD" id="cd24119">
    <property type="entry name" value="ASKHA_NBD_MtPPX2-like"/>
    <property type="match status" value="1"/>
</dbReference>
<feature type="domain" description="Ppx/GppA phosphatase N-terminal" evidence="2">
    <location>
        <begin position="63"/>
        <end position="347"/>
    </location>
</feature>
<keyword evidence="4" id="KW-1185">Reference proteome</keyword>
<dbReference type="PANTHER" id="PTHR30005:SF13">
    <property type="entry name" value="EXOPOLYPHOSPHATASE 2"/>
    <property type="match status" value="1"/>
</dbReference>
<dbReference type="Gene3D" id="3.30.420.40">
    <property type="match status" value="1"/>
</dbReference>
<dbReference type="GO" id="GO:0016462">
    <property type="term" value="F:pyrophosphatase activity"/>
    <property type="evidence" value="ECO:0007669"/>
    <property type="project" value="TreeGrafter"/>
</dbReference>
<dbReference type="InterPro" id="IPR050273">
    <property type="entry name" value="GppA/Ppx_hydrolase"/>
</dbReference>
<feature type="compositionally biased region" description="Basic and acidic residues" evidence="1">
    <location>
        <begin position="15"/>
        <end position="28"/>
    </location>
</feature>
<comment type="caution">
    <text evidence="3">The sequence shown here is derived from an EMBL/GenBank/DDBJ whole genome shotgun (WGS) entry which is preliminary data.</text>
</comment>
<dbReference type="InterPro" id="IPR003695">
    <property type="entry name" value="Ppx_GppA_N"/>
</dbReference>
<evidence type="ECO:0000256" key="1">
    <source>
        <dbReference type="SAM" id="MobiDB-lite"/>
    </source>
</evidence>
<name>A0A6L5G741_9ACTN</name>
<dbReference type="Proteomes" id="UP000477750">
    <property type="component" value="Unassembled WGS sequence"/>
</dbReference>
<evidence type="ECO:0000313" key="3">
    <source>
        <dbReference type="EMBL" id="MQM25455.1"/>
    </source>
</evidence>